<protein>
    <submittedName>
        <fullName evidence="2">Uncharacterized protein</fullName>
    </submittedName>
</protein>
<evidence type="ECO:0000313" key="3">
    <source>
        <dbReference type="Proteomes" id="UP000646776"/>
    </source>
</evidence>
<sequence>MRDEALRTEQDQGRYAPHVRPVNREPPDSNVPTGHGIYVVIRTDTSPSSRLPASHLRRGGA</sequence>
<organism evidence="2 3">
    <name type="scientific">Streptomyces phaeofaciens</name>
    <dbReference type="NCBI Taxonomy" id="68254"/>
    <lineage>
        <taxon>Bacteria</taxon>
        <taxon>Bacillati</taxon>
        <taxon>Actinomycetota</taxon>
        <taxon>Actinomycetes</taxon>
        <taxon>Kitasatosporales</taxon>
        <taxon>Streptomycetaceae</taxon>
        <taxon>Streptomyces</taxon>
    </lineage>
</organism>
<feature type="region of interest" description="Disordered" evidence="1">
    <location>
        <begin position="42"/>
        <end position="61"/>
    </location>
</feature>
<accession>A0A918HJJ7</accession>
<comment type="caution">
    <text evidence="2">The sequence shown here is derived from an EMBL/GenBank/DDBJ whole genome shotgun (WGS) entry which is preliminary data.</text>
</comment>
<dbReference type="Proteomes" id="UP000646776">
    <property type="component" value="Unassembled WGS sequence"/>
</dbReference>
<reference evidence="2" key="2">
    <citation type="submission" date="2020-09" db="EMBL/GenBank/DDBJ databases">
        <authorList>
            <person name="Sun Q."/>
            <person name="Ohkuma M."/>
        </authorList>
    </citation>
    <scope>NUCLEOTIDE SEQUENCE</scope>
    <source>
        <strain evidence="2">JCM 4125</strain>
    </source>
</reference>
<dbReference type="EMBL" id="BMSA01000018">
    <property type="protein sequence ID" value="GGT71102.1"/>
    <property type="molecule type" value="Genomic_DNA"/>
</dbReference>
<keyword evidence="3" id="KW-1185">Reference proteome</keyword>
<dbReference type="AlphaFoldDB" id="A0A918HJJ7"/>
<name>A0A918HJJ7_9ACTN</name>
<evidence type="ECO:0000313" key="2">
    <source>
        <dbReference type="EMBL" id="GGT71102.1"/>
    </source>
</evidence>
<feature type="region of interest" description="Disordered" evidence="1">
    <location>
        <begin position="1"/>
        <end position="35"/>
    </location>
</feature>
<reference evidence="2" key="1">
    <citation type="journal article" date="2014" name="Int. J. Syst. Evol. Microbiol.">
        <title>Complete genome sequence of Corynebacterium casei LMG S-19264T (=DSM 44701T), isolated from a smear-ripened cheese.</title>
        <authorList>
            <consortium name="US DOE Joint Genome Institute (JGI-PGF)"/>
            <person name="Walter F."/>
            <person name="Albersmeier A."/>
            <person name="Kalinowski J."/>
            <person name="Ruckert C."/>
        </authorList>
    </citation>
    <scope>NUCLEOTIDE SEQUENCE</scope>
    <source>
        <strain evidence="2">JCM 4125</strain>
    </source>
</reference>
<evidence type="ECO:0000256" key="1">
    <source>
        <dbReference type="SAM" id="MobiDB-lite"/>
    </source>
</evidence>
<proteinExistence type="predicted"/>
<feature type="compositionally biased region" description="Basic and acidic residues" evidence="1">
    <location>
        <begin position="1"/>
        <end position="12"/>
    </location>
</feature>
<gene>
    <name evidence="2" type="ORF">GCM10010226_56270</name>
</gene>